<dbReference type="Gene3D" id="3.40.50.2000">
    <property type="entry name" value="Glycogen Phosphorylase B"/>
    <property type="match status" value="2"/>
</dbReference>
<dbReference type="eggNOG" id="COG0380">
    <property type="taxonomic scope" value="Bacteria"/>
</dbReference>
<comment type="subunit">
    <text evidence="3 9">Homotetramer.</text>
</comment>
<dbReference type="PANTHER" id="PTHR10788">
    <property type="entry name" value="TREHALOSE-6-PHOSPHATE SYNTHASE"/>
    <property type="match status" value="1"/>
</dbReference>
<evidence type="ECO:0000256" key="3">
    <source>
        <dbReference type="ARBA" id="ARBA00011881"/>
    </source>
</evidence>
<dbReference type="Pfam" id="PF00982">
    <property type="entry name" value="Glyco_transf_20"/>
    <property type="match status" value="1"/>
</dbReference>
<evidence type="ECO:0000256" key="2">
    <source>
        <dbReference type="ARBA" id="ARBA00008799"/>
    </source>
</evidence>
<keyword evidence="6 9" id="KW-0328">Glycosyltransferase</keyword>
<evidence type="ECO:0000256" key="6">
    <source>
        <dbReference type="ARBA" id="ARBA00022676"/>
    </source>
</evidence>
<dbReference type="NCBIfam" id="TIGR02400">
    <property type="entry name" value="trehalose_OtsA"/>
    <property type="match status" value="1"/>
</dbReference>
<name>J1K1B6_9HYPH</name>
<organism evidence="10 11">
    <name type="scientific">Bartonella tamiae Th239</name>
    <dbReference type="NCBI Taxonomy" id="1094558"/>
    <lineage>
        <taxon>Bacteria</taxon>
        <taxon>Pseudomonadati</taxon>
        <taxon>Pseudomonadota</taxon>
        <taxon>Alphaproteobacteria</taxon>
        <taxon>Hyphomicrobiales</taxon>
        <taxon>Bartonellaceae</taxon>
        <taxon>Bartonella</taxon>
    </lineage>
</organism>
<proteinExistence type="inferred from homology"/>
<dbReference type="GO" id="GO:0003825">
    <property type="term" value="F:alpha,alpha-trehalose-phosphate synthase (UDP-forming) activity"/>
    <property type="evidence" value="ECO:0007669"/>
    <property type="project" value="UniProtKB-UniRule"/>
</dbReference>
<evidence type="ECO:0000313" key="11">
    <source>
        <dbReference type="Proteomes" id="UP000008952"/>
    </source>
</evidence>
<evidence type="ECO:0000256" key="4">
    <source>
        <dbReference type="ARBA" id="ARBA00012538"/>
    </source>
</evidence>
<dbReference type="EC" id="2.4.1.15" evidence="4 9"/>
<dbReference type="RefSeq" id="WP_008038253.1">
    <property type="nucleotide sequence ID" value="NZ_JH725147.1"/>
</dbReference>
<dbReference type="UniPathway" id="UPA00299"/>
<protein>
    <recommendedName>
        <fullName evidence="5 9">Trehalose-6-phosphate synthase</fullName>
        <ecNumber evidence="4 9">2.4.1.15</ecNumber>
    </recommendedName>
    <alternativeName>
        <fullName evidence="9">Osmoregulatory trehalose synthesis protein A</fullName>
    </alternativeName>
    <alternativeName>
        <fullName evidence="9">UDP-glucose-glucosephosphate glucosyltransferase</fullName>
    </alternativeName>
</protein>
<accession>J1K1B6</accession>
<evidence type="ECO:0000256" key="8">
    <source>
        <dbReference type="ARBA" id="ARBA00048039"/>
    </source>
</evidence>
<comment type="function">
    <text evidence="9">Probably involved in the osmoprotection via the biosynthesis of trehalose. Catalyzes the transfer of glucose from UDP-alpha-D-glucose (UDP-Glc) to D-glucose 6-phosphate (Glc-6-P) to form trehalose-6-phosphate. Acts with retention of the anomeric configuration of the UDP-sugar donor.</text>
</comment>
<reference evidence="10 11" key="1">
    <citation type="submission" date="2012-03" db="EMBL/GenBank/DDBJ databases">
        <title>The Genome Sequence of Bartonella tamiae Th239.</title>
        <authorList>
            <consortium name="The Broad Institute Genome Sequencing Platform"/>
            <consortium name="The Broad Institute Genome Sequencing Center for Infectious Disease"/>
            <person name="Feldgarden M."/>
            <person name="Kirby J."/>
            <person name="Kosoy M."/>
            <person name="Birtles R."/>
            <person name="Probert W.S."/>
            <person name="Chiaraviglio L."/>
            <person name="Young S.K."/>
            <person name="Zeng Q."/>
            <person name="Gargeya S."/>
            <person name="Fitzgerald M."/>
            <person name="Haas B."/>
            <person name="Abouelleil A."/>
            <person name="Alvarado L."/>
            <person name="Arachchi H.M."/>
            <person name="Berlin A."/>
            <person name="Chapman S.B."/>
            <person name="Gearin G."/>
            <person name="Goldberg J."/>
            <person name="Griggs A."/>
            <person name="Gujja S."/>
            <person name="Hansen M."/>
            <person name="Heiman D."/>
            <person name="Howarth C."/>
            <person name="Larimer J."/>
            <person name="Lui A."/>
            <person name="MacDonald P.J.P."/>
            <person name="McCowen C."/>
            <person name="Montmayeur A."/>
            <person name="Murphy C."/>
            <person name="Neiman D."/>
            <person name="Pearson M."/>
            <person name="Priest M."/>
            <person name="Roberts A."/>
            <person name="Saif S."/>
            <person name="Shea T."/>
            <person name="Sisk P."/>
            <person name="Stolte C."/>
            <person name="Sykes S."/>
            <person name="Wortman J."/>
            <person name="Nusbaum C."/>
            <person name="Birren B."/>
        </authorList>
    </citation>
    <scope>NUCLEOTIDE SEQUENCE [LARGE SCALE GENOMIC DNA]</scope>
    <source>
        <strain evidence="10 11">Th239</strain>
    </source>
</reference>
<sequence>MSRLIVVSNRVPLPNKSGEIPAGGLAVGLHGALQERGGLWMGWSGKTLQTDKKPEITMLEKGNISYALIDLSRQDVDEYYAGFANGMLWPLCHYRIDLIDYARQDMSGYFRVNRLFAEQIAPLIEADDIIWVHDYHLIPLASELRQKGISNPIGFFFHIPWPPPDVFFTLPVYEVLLRGLSTFDVVGFQTDFDVENFKQCLLRESVGEDLKNGYFHAYHQRFFVGAFPIGINIQDFSYTHHLQKKSIRQRQMEKSLGDQDLIIGVDRLDYSKGILHRMEAYERFIKAYPGSRGRVSFLQITPKSRNGVVEFDKMQTHIATIVGRINGEYGRIDWTPIRYINQSTPRETLAGLYRMARVGLVTPLRDGMNMVAKEYVAAQNPENPGVLILSRFAGAARELKNALLVNPYDRDGVGDAIARALSMSLEERLTRWKPMMADITKNNITQWCTDFLTVLKESAKMRHRSSL</sequence>
<dbReference type="GO" id="GO:0005992">
    <property type="term" value="P:trehalose biosynthetic process"/>
    <property type="evidence" value="ECO:0007669"/>
    <property type="project" value="UniProtKB-UniRule"/>
</dbReference>
<evidence type="ECO:0000256" key="7">
    <source>
        <dbReference type="ARBA" id="ARBA00022679"/>
    </source>
</evidence>
<comment type="similarity">
    <text evidence="2 9">Belongs to the glycosyltransferase 20 family.</text>
</comment>
<evidence type="ECO:0000256" key="9">
    <source>
        <dbReference type="RuleBase" id="RU362045"/>
    </source>
</evidence>
<keyword evidence="11" id="KW-1185">Reference proteome</keyword>
<dbReference type="AlphaFoldDB" id="J1K1B6"/>
<dbReference type="EMBL" id="AIMB01000003">
    <property type="protein sequence ID" value="EJF91247.1"/>
    <property type="molecule type" value="Genomic_DNA"/>
</dbReference>
<dbReference type="HOGENOM" id="CLU_002351_7_1_5"/>
<evidence type="ECO:0000256" key="1">
    <source>
        <dbReference type="ARBA" id="ARBA00005199"/>
    </source>
</evidence>
<dbReference type="SUPFAM" id="SSF53756">
    <property type="entry name" value="UDP-Glycosyltransferase/glycogen phosphorylase"/>
    <property type="match status" value="1"/>
</dbReference>
<evidence type="ECO:0000313" key="10">
    <source>
        <dbReference type="EMBL" id="EJF91247.1"/>
    </source>
</evidence>
<comment type="caution">
    <text evidence="10">The sequence shown here is derived from an EMBL/GenBank/DDBJ whole genome shotgun (WGS) entry which is preliminary data.</text>
</comment>
<dbReference type="CDD" id="cd03788">
    <property type="entry name" value="GT20_TPS"/>
    <property type="match status" value="1"/>
</dbReference>
<dbReference type="OrthoDB" id="9815690at2"/>
<dbReference type="InterPro" id="IPR012766">
    <property type="entry name" value="Trehalose_OtsA"/>
</dbReference>
<dbReference type="PATRIC" id="fig|1094558.3.peg.642"/>
<evidence type="ECO:0000256" key="5">
    <source>
        <dbReference type="ARBA" id="ARBA00018539"/>
    </source>
</evidence>
<dbReference type="STRING" id="1094558.ME5_00579"/>
<comment type="pathway">
    <text evidence="1 9">Glycan biosynthesis; trehalose biosynthesis.</text>
</comment>
<comment type="catalytic activity">
    <reaction evidence="8 9">
        <text>D-glucose 6-phosphate + UDP-alpha-D-glucose = alpha,alpha-trehalose 6-phosphate + UDP + H(+)</text>
        <dbReference type="Rhea" id="RHEA:18889"/>
        <dbReference type="ChEBI" id="CHEBI:15378"/>
        <dbReference type="ChEBI" id="CHEBI:58223"/>
        <dbReference type="ChEBI" id="CHEBI:58429"/>
        <dbReference type="ChEBI" id="CHEBI:58885"/>
        <dbReference type="ChEBI" id="CHEBI:61548"/>
        <dbReference type="EC" id="2.4.1.15"/>
    </reaction>
</comment>
<keyword evidence="7 9" id="KW-0808">Transferase</keyword>
<dbReference type="Proteomes" id="UP000008952">
    <property type="component" value="Unassembled WGS sequence"/>
</dbReference>
<dbReference type="PANTHER" id="PTHR10788:SF106">
    <property type="entry name" value="BCDNA.GH08860"/>
    <property type="match status" value="1"/>
</dbReference>
<gene>
    <name evidence="10" type="ORF">ME5_00579</name>
</gene>
<dbReference type="InterPro" id="IPR001830">
    <property type="entry name" value="Glyco_trans_20"/>
</dbReference>